<keyword evidence="2" id="KW-0812">Transmembrane</keyword>
<feature type="compositionally biased region" description="Acidic residues" evidence="1">
    <location>
        <begin position="126"/>
        <end position="140"/>
    </location>
</feature>
<dbReference type="Proteomes" id="UP000118426">
    <property type="component" value="Segment"/>
</dbReference>
<feature type="region of interest" description="Disordered" evidence="1">
    <location>
        <begin position="125"/>
        <end position="152"/>
    </location>
</feature>
<name>K7PBM8_9VIRU</name>
<evidence type="ECO:0000256" key="1">
    <source>
        <dbReference type="SAM" id="MobiDB-lite"/>
    </source>
</evidence>
<evidence type="ECO:0000313" key="3">
    <source>
        <dbReference type="EMBL" id="AFJ20436.1"/>
    </source>
</evidence>
<evidence type="ECO:0000256" key="2">
    <source>
        <dbReference type="SAM" id="Phobius"/>
    </source>
</evidence>
<gene>
    <name evidence="3" type="ORF">CyHV1_ORF147B</name>
</gene>
<keyword evidence="2" id="KW-0472">Membrane</keyword>
<organism evidence="3 4">
    <name type="scientific">Cyprinid herpesvirus 1</name>
    <dbReference type="NCBI Taxonomy" id="317858"/>
    <lineage>
        <taxon>Viruses</taxon>
        <taxon>Duplodnaviria</taxon>
        <taxon>Heunggongvirae</taxon>
        <taxon>Peploviricota</taxon>
        <taxon>Herviviricetes</taxon>
        <taxon>Herpesvirales</taxon>
        <taxon>Alloherpesviridae</taxon>
        <taxon>Cyvirus</taxon>
        <taxon>Cyvirus cyprinidallo1</taxon>
    </lineage>
</organism>
<keyword evidence="4" id="KW-1185">Reference proteome</keyword>
<dbReference type="RefSeq" id="YP_007003802.1">
    <property type="nucleotide sequence ID" value="NC_019491.1"/>
</dbReference>
<reference evidence="3 4" key="1">
    <citation type="journal article" date="2013" name="J. Virol.">
        <title>Comparative genomics of carp herpesviruses.</title>
        <authorList>
            <person name="Davison A.J."/>
            <person name="Kurobe T."/>
            <person name="Gatherer D."/>
            <person name="Cunningham C."/>
            <person name="Korf I."/>
            <person name="Fukuda H."/>
            <person name="Hedrick R.P."/>
            <person name="Waltzek T.B."/>
        </authorList>
    </citation>
    <scope>NUCLEOTIDE SEQUENCE [LARGE SCALE GENOMIC DNA]</scope>
    <source>
        <strain evidence="3">NG-J1</strain>
    </source>
</reference>
<dbReference type="KEGG" id="vg:14011290"/>
<feature type="transmembrane region" description="Helical" evidence="2">
    <location>
        <begin position="338"/>
        <end position="366"/>
    </location>
</feature>
<keyword evidence="2" id="KW-1133">Transmembrane helix</keyword>
<evidence type="ECO:0000313" key="4">
    <source>
        <dbReference type="Proteomes" id="UP000118426"/>
    </source>
</evidence>
<proteinExistence type="predicted"/>
<protein>
    <submittedName>
        <fullName evidence="3">Membrane protein ORF147B</fullName>
    </submittedName>
</protein>
<sequence length="415" mass="44638">MSPVGVLFFALAAASYIPSCSTAPKTTKFNVHCPKVGRTPASTKPVTFEKNLMTGWGVAKDAACAACGVTPTCSSYKLFKGDDKKNDGSVIGKFEIKAVYSLKLYTSTDKKNIKYICNNKLTPTTTEEDPTAEVDADQEDQQGKKTPVKPAPEVKPSIEVKTASCALSETLKVCFKRDGCDGEVYDGSRKTSSTKVAAASTSTVYEVKPSFSFFKKLFTKATSAETKAAVKKAVDKVITNKETIEEIARLMNIPETTIKEITKIIKVGDRVYARDVKGALTLIVGKDTAVTEAETDVLDILEDVDETVAITESELTSLTELERHRHSASVLSEDNFKIIVIGAGAGGGALVLLICCGGCVACCFCCKKKNKKSKEKVQVIYTGPAPPTAAVEMQTMEPPKMFSQPPVYQETAIPV</sequence>
<dbReference type="GeneID" id="14011290"/>
<accession>K7PBM8</accession>
<dbReference type="EMBL" id="JQ815363">
    <property type="protein sequence ID" value="AFJ20436.1"/>
    <property type="molecule type" value="Genomic_DNA"/>
</dbReference>